<dbReference type="Gene3D" id="1.10.10.60">
    <property type="entry name" value="Homeodomain-like"/>
    <property type="match status" value="1"/>
</dbReference>
<dbReference type="PANTHER" id="PTHR45664">
    <property type="entry name" value="PROTEIN ZERKNUELLT 1-RELATED"/>
    <property type="match status" value="1"/>
</dbReference>
<evidence type="ECO:0000256" key="11">
    <source>
        <dbReference type="RuleBase" id="RU000682"/>
    </source>
</evidence>
<evidence type="ECO:0000256" key="10">
    <source>
        <dbReference type="PROSITE-ProRule" id="PRU00108"/>
    </source>
</evidence>
<dbReference type="GeneTree" id="ENSGT00940000159774"/>
<dbReference type="PANTHER" id="PTHR45664:SF11">
    <property type="entry name" value="HOMEOBOX PROTEIN HOX-B3"/>
    <property type="match status" value="1"/>
</dbReference>
<keyword evidence="6 10" id="KW-0238">DNA-binding</keyword>
<protein>
    <recommendedName>
        <fullName evidence="13">Homeobox domain-containing protein</fullName>
    </recommendedName>
</protein>
<reference evidence="14" key="2">
    <citation type="submission" date="2025-08" db="UniProtKB">
        <authorList>
            <consortium name="Ensembl"/>
        </authorList>
    </citation>
    <scope>IDENTIFICATION</scope>
</reference>
<evidence type="ECO:0000313" key="15">
    <source>
        <dbReference type="Proteomes" id="UP000007303"/>
    </source>
</evidence>
<dbReference type="InterPro" id="IPR020479">
    <property type="entry name" value="HD_metazoa"/>
</dbReference>
<dbReference type="InterPro" id="IPR001827">
    <property type="entry name" value="Homeobox_Antennapedia_CS"/>
</dbReference>
<dbReference type="InterPro" id="IPR001356">
    <property type="entry name" value="HD"/>
</dbReference>
<dbReference type="SMART" id="SM00389">
    <property type="entry name" value="HOX"/>
    <property type="match status" value="1"/>
</dbReference>
<proteinExistence type="inferred from homology"/>
<dbReference type="Ensembl" id="ENSTNIT00000013182.1">
    <property type="protein sequence ID" value="ENSTNIP00000012990.1"/>
    <property type="gene ID" value="ENSTNIG00000010093.1"/>
</dbReference>
<evidence type="ECO:0000256" key="9">
    <source>
        <dbReference type="ARBA" id="ARBA00023242"/>
    </source>
</evidence>
<accession>H3CXK5</accession>
<dbReference type="InParanoid" id="H3CXK5"/>
<feature type="compositionally biased region" description="Polar residues" evidence="12">
    <location>
        <begin position="94"/>
        <end position="103"/>
    </location>
</feature>
<dbReference type="GO" id="GO:0003309">
    <property type="term" value="P:type B pancreatic cell differentiation"/>
    <property type="evidence" value="ECO:0007669"/>
    <property type="project" value="UniProtKB-ARBA"/>
</dbReference>
<feature type="region of interest" description="Disordered" evidence="12">
    <location>
        <begin position="201"/>
        <end position="221"/>
    </location>
</feature>
<sequence length="274" mass="30067">MEMQKNSPAHSLQRQRFSGQPLGDLAGLSCTRHTAAHPQLAQAGTPERAAPLRSKQQNAKGPANKKIFPWMKESRPSDEKSVAGLSESAEKSPAITTASKRTRTAYTSAQLVELEKEFHFSRYLCRPRRVEMAGLLNLQERQIKIWFPHRRLKPKKGESAPGLAPPRPTTPSCSSSPPPSPSAPGSPALSSLGYVQLGGVYQPASPPLRSRQQQTQAAHTAECAKYPSFTHDPRLNVQYNTHGSSHAPGPSVDLYFPQLTTQDRIMQAPKLTHL</sequence>
<feature type="region of interest" description="Disordered" evidence="12">
    <location>
        <begin position="1"/>
        <end position="103"/>
    </location>
</feature>
<name>H3CXK5_TETNG</name>
<dbReference type="SUPFAM" id="SSF46689">
    <property type="entry name" value="Homeodomain-like"/>
    <property type="match status" value="1"/>
</dbReference>
<dbReference type="GO" id="GO:0048704">
    <property type="term" value="P:embryonic skeletal system morphogenesis"/>
    <property type="evidence" value="ECO:0007669"/>
    <property type="project" value="TreeGrafter"/>
</dbReference>
<keyword evidence="9 10" id="KW-0539">Nucleus</keyword>
<dbReference type="PRINTS" id="PR00024">
    <property type="entry name" value="HOMEOBOX"/>
</dbReference>
<feature type="domain" description="Homeobox" evidence="13">
    <location>
        <begin position="97"/>
        <end position="157"/>
    </location>
</feature>
<evidence type="ECO:0000256" key="6">
    <source>
        <dbReference type="ARBA" id="ARBA00023125"/>
    </source>
</evidence>
<dbReference type="PROSITE" id="PS00032">
    <property type="entry name" value="ANTENNAPEDIA"/>
    <property type="match status" value="1"/>
</dbReference>
<reference evidence="14" key="3">
    <citation type="submission" date="2025-09" db="UniProtKB">
        <authorList>
            <consortium name="Ensembl"/>
        </authorList>
    </citation>
    <scope>IDENTIFICATION</scope>
</reference>
<comment type="subcellular location">
    <subcellularLocation>
        <location evidence="2 10 11">Nucleus</location>
    </subcellularLocation>
</comment>
<dbReference type="GO" id="GO:0000981">
    <property type="term" value="F:DNA-binding transcription factor activity, RNA polymerase II-specific"/>
    <property type="evidence" value="ECO:0007669"/>
    <property type="project" value="InterPro"/>
</dbReference>
<feature type="compositionally biased region" description="Polar residues" evidence="12">
    <location>
        <begin position="1"/>
        <end position="18"/>
    </location>
</feature>
<dbReference type="STRING" id="99883.ENSTNIP00000012990"/>
<dbReference type="InterPro" id="IPR017970">
    <property type="entry name" value="Homeobox_CS"/>
</dbReference>
<comment type="function">
    <text evidence="1">Sequence-specific transcription factor which is part of a developmental regulatory system that provides cells with specific positional identities on the anterior-posterior axis.</text>
</comment>
<evidence type="ECO:0000256" key="2">
    <source>
        <dbReference type="ARBA" id="ARBA00004123"/>
    </source>
</evidence>
<evidence type="ECO:0000256" key="3">
    <source>
        <dbReference type="ARBA" id="ARBA00009107"/>
    </source>
</evidence>
<keyword evidence="4" id="KW-0217">Developmental protein</keyword>
<dbReference type="CDD" id="cd00086">
    <property type="entry name" value="homeodomain"/>
    <property type="match status" value="1"/>
</dbReference>
<evidence type="ECO:0000256" key="5">
    <source>
        <dbReference type="ARBA" id="ARBA00023015"/>
    </source>
</evidence>
<feature type="DNA-binding region" description="Homeobox" evidence="10">
    <location>
        <begin position="99"/>
        <end position="158"/>
    </location>
</feature>
<feature type="compositionally biased region" description="Basic and acidic residues" evidence="12">
    <location>
        <begin position="72"/>
        <end position="81"/>
    </location>
</feature>
<evidence type="ECO:0000256" key="1">
    <source>
        <dbReference type="ARBA" id="ARBA00003263"/>
    </source>
</evidence>
<reference evidence="15" key="1">
    <citation type="journal article" date="2004" name="Nature">
        <title>Genome duplication in the teleost fish Tetraodon nigroviridis reveals the early vertebrate proto-karyotype.</title>
        <authorList>
            <person name="Jaillon O."/>
            <person name="Aury J.-M."/>
            <person name="Brunet F."/>
            <person name="Petit J.-L."/>
            <person name="Stange-Thomann N."/>
            <person name="Mauceli E."/>
            <person name="Bouneau L."/>
            <person name="Fischer C."/>
            <person name="Ozouf-Costaz C."/>
            <person name="Bernot A."/>
            <person name="Nicaud S."/>
            <person name="Jaffe D."/>
            <person name="Fisher S."/>
            <person name="Lutfalla G."/>
            <person name="Dossat C."/>
            <person name="Segurens B."/>
            <person name="Dasilva C."/>
            <person name="Salanoubat M."/>
            <person name="Levy M."/>
            <person name="Boudet N."/>
            <person name="Castellano S."/>
            <person name="Anthouard V."/>
            <person name="Jubin C."/>
            <person name="Castelli V."/>
            <person name="Katinka M."/>
            <person name="Vacherie B."/>
            <person name="Biemont C."/>
            <person name="Skalli Z."/>
            <person name="Cattolico L."/>
            <person name="Poulain J."/>
            <person name="De Berardinis V."/>
            <person name="Cruaud C."/>
            <person name="Duprat S."/>
            <person name="Brottier P."/>
            <person name="Coutanceau J.-P."/>
            <person name="Gouzy J."/>
            <person name="Parra G."/>
            <person name="Lardier G."/>
            <person name="Chapple C."/>
            <person name="McKernan K.J."/>
            <person name="McEwan P."/>
            <person name="Bosak S."/>
            <person name="Kellis M."/>
            <person name="Volff J.-N."/>
            <person name="Guigo R."/>
            <person name="Zody M.C."/>
            <person name="Mesirov J."/>
            <person name="Lindblad-Toh K."/>
            <person name="Birren B."/>
            <person name="Nusbaum C."/>
            <person name="Kahn D."/>
            <person name="Robinson-Rechavi M."/>
            <person name="Laudet V."/>
            <person name="Schachter V."/>
            <person name="Quetier F."/>
            <person name="Saurin W."/>
            <person name="Scarpelli C."/>
            <person name="Wincker P."/>
            <person name="Lander E.S."/>
            <person name="Weissenbach J."/>
            <person name="Roest Crollius H."/>
        </authorList>
    </citation>
    <scope>NUCLEOTIDE SEQUENCE [LARGE SCALE GENOMIC DNA]</scope>
</reference>
<dbReference type="GO" id="GO:0009952">
    <property type="term" value="P:anterior/posterior pattern specification"/>
    <property type="evidence" value="ECO:0007669"/>
    <property type="project" value="TreeGrafter"/>
</dbReference>
<dbReference type="Proteomes" id="UP000007303">
    <property type="component" value="Unassembled WGS sequence"/>
</dbReference>
<dbReference type="GO" id="GO:0000978">
    <property type="term" value="F:RNA polymerase II cis-regulatory region sequence-specific DNA binding"/>
    <property type="evidence" value="ECO:0007669"/>
    <property type="project" value="TreeGrafter"/>
</dbReference>
<dbReference type="HOGENOM" id="CLU_090018_0_0_1"/>
<dbReference type="PROSITE" id="PS50071">
    <property type="entry name" value="HOMEOBOX_2"/>
    <property type="match status" value="1"/>
</dbReference>
<dbReference type="PROSITE" id="PS00027">
    <property type="entry name" value="HOMEOBOX_1"/>
    <property type="match status" value="1"/>
</dbReference>
<evidence type="ECO:0000259" key="13">
    <source>
        <dbReference type="PROSITE" id="PS50071"/>
    </source>
</evidence>
<keyword evidence="8" id="KW-0804">Transcription</keyword>
<evidence type="ECO:0000256" key="4">
    <source>
        <dbReference type="ARBA" id="ARBA00022473"/>
    </source>
</evidence>
<evidence type="ECO:0000256" key="8">
    <source>
        <dbReference type="ARBA" id="ARBA00023163"/>
    </source>
</evidence>
<evidence type="ECO:0000256" key="12">
    <source>
        <dbReference type="SAM" id="MobiDB-lite"/>
    </source>
</evidence>
<dbReference type="OMA" id="CTPQDRI"/>
<organism evidence="14 15">
    <name type="scientific">Tetraodon nigroviridis</name>
    <name type="common">Spotted green pufferfish</name>
    <name type="synonym">Chelonodon nigroviridis</name>
    <dbReference type="NCBI Taxonomy" id="99883"/>
    <lineage>
        <taxon>Eukaryota</taxon>
        <taxon>Metazoa</taxon>
        <taxon>Chordata</taxon>
        <taxon>Craniata</taxon>
        <taxon>Vertebrata</taxon>
        <taxon>Euteleostomi</taxon>
        <taxon>Actinopterygii</taxon>
        <taxon>Neopterygii</taxon>
        <taxon>Teleostei</taxon>
        <taxon>Neoteleostei</taxon>
        <taxon>Acanthomorphata</taxon>
        <taxon>Eupercaria</taxon>
        <taxon>Tetraodontiformes</taxon>
        <taxon>Tetradontoidea</taxon>
        <taxon>Tetraodontidae</taxon>
        <taxon>Tetraodon</taxon>
    </lineage>
</organism>
<evidence type="ECO:0000256" key="7">
    <source>
        <dbReference type="ARBA" id="ARBA00023155"/>
    </source>
</evidence>
<comment type="similarity">
    <text evidence="3">Belongs to the Antp homeobox family.</text>
</comment>
<dbReference type="GO" id="GO:0005634">
    <property type="term" value="C:nucleus"/>
    <property type="evidence" value="ECO:0007669"/>
    <property type="project" value="UniProtKB-SubCell"/>
</dbReference>
<keyword evidence="5" id="KW-0805">Transcription regulation</keyword>
<evidence type="ECO:0000313" key="14">
    <source>
        <dbReference type="Ensembl" id="ENSTNIP00000012990.1"/>
    </source>
</evidence>
<keyword evidence="15" id="KW-1185">Reference proteome</keyword>
<dbReference type="AlphaFoldDB" id="H3CXK5"/>
<feature type="region of interest" description="Disordered" evidence="12">
    <location>
        <begin position="154"/>
        <end position="189"/>
    </location>
</feature>
<dbReference type="FunFam" id="1.10.10.60:FF:000176">
    <property type="entry name" value="pancreas/duodenum homeobox protein 1"/>
    <property type="match status" value="1"/>
</dbReference>
<keyword evidence="7 10" id="KW-0371">Homeobox</keyword>
<dbReference type="Pfam" id="PF00046">
    <property type="entry name" value="Homeodomain"/>
    <property type="match status" value="1"/>
</dbReference>
<dbReference type="InterPro" id="IPR009057">
    <property type="entry name" value="Homeodomain-like_sf"/>
</dbReference>